<dbReference type="Proteomes" id="UP000664521">
    <property type="component" value="Unassembled WGS sequence"/>
</dbReference>
<keyword evidence="2" id="KW-0472">Membrane</keyword>
<feature type="transmembrane region" description="Helical" evidence="2">
    <location>
        <begin position="132"/>
        <end position="156"/>
    </location>
</feature>
<feature type="transmembrane region" description="Helical" evidence="2">
    <location>
        <begin position="103"/>
        <end position="120"/>
    </location>
</feature>
<protein>
    <recommendedName>
        <fullName evidence="3">DUF7719 domain-containing protein</fullName>
    </recommendedName>
</protein>
<feature type="domain" description="DUF7719" evidence="3">
    <location>
        <begin position="166"/>
        <end position="233"/>
    </location>
</feature>
<evidence type="ECO:0000313" key="5">
    <source>
        <dbReference type="Proteomes" id="UP000664521"/>
    </source>
</evidence>
<dbReference type="EMBL" id="CAJPDS010000002">
    <property type="protein sequence ID" value="CAF9904179.1"/>
    <property type="molecule type" value="Genomic_DNA"/>
</dbReference>
<comment type="caution">
    <text evidence="4">The sequence shown here is derived from an EMBL/GenBank/DDBJ whole genome shotgun (WGS) entry which is preliminary data.</text>
</comment>
<dbReference type="OrthoDB" id="5597489at2759"/>
<dbReference type="PANTHER" id="PTHR37846:SF1">
    <property type="entry name" value="DEACETYLASE-LIKE PROTEIN"/>
    <property type="match status" value="1"/>
</dbReference>
<dbReference type="InterPro" id="IPR056136">
    <property type="entry name" value="DUF7719"/>
</dbReference>
<gene>
    <name evidence="4" type="ORF">HETSPECPRED_003399</name>
</gene>
<proteinExistence type="predicted"/>
<name>A0A8H3I8E9_9LECA</name>
<evidence type="ECO:0000313" key="4">
    <source>
        <dbReference type="EMBL" id="CAF9904179.1"/>
    </source>
</evidence>
<feature type="compositionally biased region" description="Polar residues" evidence="1">
    <location>
        <begin position="56"/>
        <end position="85"/>
    </location>
</feature>
<keyword evidence="2" id="KW-0812">Transmembrane</keyword>
<dbReference type="Pfam" id="PF24841">
    <property type="entry name" value="DUF7719"/>
    <property type="match status" value="1"/>
</dbReference>
<evidence type="ECO:0000256" key="2">
    <source>
        <dbReference type="SAM" id="Phobius"/>
    </source>
</evidence>
<evidence type="ECO:0000259" key="3">
    <source>
        <dbReference type="Pfam" id="PF24841"/>
    </source>
</evidence>
<feature type="region of interest" description="Disordered" evidence="1">
    <location>
        <begin position="56"/>
        <end position="91"/>
    </location>
</feature>
<keyword evidence="2" id="KW-1133">Transmembrane helix</keyword>
<reference evidence="4" key="1">
    <citation type="submission" date="2021-03" db="EMBL/GenBank/DDBJ databases">
        <authorList>
            <person name="Tagirdzhanova G."/>
        </authorList>
    </citation>
    <scope>NUCLEOTIDE SEQUENCE</scope>
</reference>
<organism evidence="4 5">
    <name type="scientific">Heterodermia speciosa</name>
    <dbReference type="NCBI Taxonomy" id="116794"/>
    <lineage>
        <taxon>Eukaryota</taxon>
        <taxon>Fungi</taxon>
        <taxon>Dikarya</taxon>
        <taxon>Ascomycota</taxon>
        <taxon>Pezizomycotina</taxon>
        <taxon>Lecanoromycetes</taxon>
        <taxon>OSLEUM clade</taxon>
        <taxon>Lecanoromycetidae</taxon>
        <taxon>Caliciales</taxon>
        <taxon>Physciaceae</taxon>
        <taxon>Heterodermia</taxon>
    </lineage>
</organism>
<keyword evidence="5" id="KW-1185">Reference proteome</keyword>
<feature type="region of interest" description="Disordered" evidence="1">
    <location>
        <begin position="1"/>
        <end position="40"/>
    </location>
</feature>
<evidence type="ECO:0000256" key="1">
    <source>
        <dbReference type="SAM" id="MobiDB-lite"/>
    </source>
</evidence>
<dbReference type="PANTHER" id="PTHR37846">
    <property type="entry name" value="YALI0B21296P"/>
    <property type="match status" value="1"/>
</dbReference>
<feature type="transmembrane region" description="Helical" evidence="2">
    <location>
        <begin position="162"/>
        <end position="181"/>
    </location>
</feature>
<dbReference type="AlphaFoldDB" id="A0A8H3I8E9"/>
<sequence>MAAETPRNRKERRAQARSSGTPTAKDIPLAQPSRSSTGGKTLLEIAAERQLLTRQSKGSVLNPENTSVVTTSINPDGSLSQTEESAANFAEADEDTSTPYLDIFLYTSSLTVLHFTLTLLTYHQYDSEPPKLVPLILSSTVYSPTPLVLYLLVWILHPRASIPVVQILFAVLSIACGAWLVRATNDEPYMAVMRKAPALGTLWVWAVVESKWEVAAAGLGIVGSWSWWNGYGFS</sequence>
<accession>A0A8H3I8E9</accession>